<organism evidence="4 5">
    <name type="scientific">Saccharomyces pastorianus</name>
    <name type="common">Lager yeast</name>
    <name type="synonym">Saccharomyces cerevisiae x Saccharomyces eubayanus</name>
    <dbReference type="NCBI Taxonomy" id="27292"/>
    <lineage>
        <taxon>Eukaryota</taxon>
        <taxon>Fungi</taxon>
        <taxon>Dikarya</taxon>
        <taxon>Ascomycota</taxon>
        <taxon>Saccharomycotina</taxon>
        <taxon>Saccharomycetes</taxon>
        <taxon>Saccharomycetales</taxon>
        <taxon>Saccharomycetaceae</taxon>
        <taxon>Saccharomyces</taxon>
    </lineage>
</organism>
<evidence type="ECO:0000256" key="3">
    <source>
        <dbReference type="SAM" id="MobiDB-lite"/>
    </source>
</evidence>
<dbReference type="InterPro" id="IPR038609">
    <property type="entry name" value="HDA1_su2/3_sf"/>
</dbReference>
<dbReference type="PANTHER" id="PTHR31882:SF11">
    <property type="entry name" value="HDA1 COMPLEX SUBUNIT 2"/>
    <property type="match status" value="1"/>
</dbReference>
<reference evidence="4 5" key="1">
    <citation type="journal article" date="2019" name="BMC Genomics">
        <title>Chromosome level assembly and comparative genome analysis confirm lager-brewing yeasts originated from a single hybridization.</title>
        <authorList>
            <person name="Salazar A.N."/>
            <person name="Gorter de Vries A.R."/>
            <person name="van den Broek M."/>
            <person name="Brouwers N."/>
            <person name="de la Torre Cortes P."/>
            <person name="Kuijpers N.G.A."/>
            <person name="Daran J.G."/>
            <person name="Abeel T."/>
        </authorList>
    </citation>
    <scope>NUCLEOTIDE SEQUENCE [LARGE SCALE GENOMIC DNA]</scope>
    <source>
        <strain evidence="4 5">CBS 1483</strain>
    </source>
</reference>
<gene>
    <name evidence="4" type="primary">HDA2_1</name>
    <name evidence="4" type="ORF">GRS66_001025</name>
</gene>
<feature type="compositionally biased region" description="Polar residues" evidence="3">
    <location>
        <begin position="185"/>
        <end position="196"/>
    </location>
</feature>
<dbReference type="GO" id="GO:0070823">
    <property type="term" value="C:HDA1 complex"/>
    <property type="evidence" value="ECO:0007669"/>
    <property type="project" value="InterPro"/>
</dbReference>
<feature type="region of interest" description="Disordered" evidence="3">
    <location>
        <begin position="185"/>
        <end position="211"/>
    </location>
</feature>
<dbReference type="InterPro" id="IPR021006">
    <property type="entry name" value="Hda2/3"/>
</dbReference>
<keyword evidence="1 2" id="KW-0175">Coiled coil</keyword>
<proteinExistence type="predicted"/>
<dbReference type="GO" id="GO:0005737">
    <property type="term" value="C:cytoplasm"/>
    <property type="evidence" value="ECO:0007669"/>
    <property type="project" value="UniProtKB-ARBA"/>
</dbReference>
<dbReference type="AlphaFoldDB" id="A0A6C1DPP5"/>
<dbReference type="Gene3D" id="3.40.50.12360">
    <property type="match status" value="1"/>
</dbReference>
<dbReference type="GO" id="GO:0006357">
    <property type="term" value="P:regulation of transcription by RNA polymerase II"/>
    <property type="evidence" value="ECO:0007669"/>
    <property type="project" value="TreeGrafter"/>
</dbReference>
<feature type="coiled-coil region" evidence="2">
    <location>
        <begin position="471"/>
        <end position="498"/>
    </location>
</feature>
<dbReference type="Proteomes" id="UP000501346">
    <property type="component" value="Chromosome ScIV"/>
</dbReference>
<dbReference type="PANTHER" id="PTHR31882">
    <property type="entry name" value="TNFAIP3-INTERACTING PROTEIN COILED COIL FAMILY MEMBER"/>
    <property type="match status" value="1"/>
</dbReference>
<protein>
    <submittedName>
        <fullName evidence="4">Histone deacetylase</fullName>
    </submittedName>
</protein>
<dbReference type="EMBL" id="CP048985">
    <property type="protein sequence ID" value="QID78801.1"/>
    <property type="molecule type" value="Genomic_DNA"/>
</dbReference>
<sequence length="674" mass="77122">MSRKNSKKLKVYYLPVTLTQFQKDLSEILISLHAKSFKASLIGEPQADAVNKPSGLPAGPETHPYPTLSQRQLTYIFDSNIRAIANHPSLLVDHYMPRQLLRMEPTESSIAGSHKFQVLNQLINSICFRDREGSPNEVIKCAIIAHSIKELDLLEGLILGKKFRTKRLSGTSLYNEKHKFPNLPTVDSTINKDGTPNSVSSTSSNSNSTSYTGYSKDDYDYSVKRNLKKRKINTDDWLFLATTKHLKHDQYLLANYDIDMIISFDPMLEIELPALQVLRNNANKDIPIIKLLVQNSPDHYLLDSEIKNSSVKSSHLSNNGHVDDSQEYEEIKSSLLYFLQARNAPVNNCEIDYIKLVKCCLEGKDCNNILPVLDLITLDEASKDSSDSGFWQPQLTKLQYSSTELPLWDGPLDIKTYQTELMHRAVIRLRDIQDEYAKGTVPLYEKRLNETQRQNQLDEIKNSVGLTFKKKQEMEKSINDSEKRLKHAMTESTKLQNKINHLLKIRQELENFNKLPSNTTSSENHLEEGSALTDKLKEYIDKNATLFNKLRELQQANAEKSKLNDELRSKYQIESSKAAESAQTLKILQESMKSLENEVNGPLTKFSTESLKKELERLQNDFQSLKAKNKFLKNYITLMNRQYDLKNKNNVQVEKAAANGTRFRSTRSNTPNYT</sequence>
<feature type="compositionally biased region" description="Low complexity" evidence="3">
    <location>
        <begin position="197"/>
        <end position="211"/>
    </location>
</feature>
<evidence type="ECO:0000256" key="1">
    <source>
        <dbReference type="ARBA" id="ARBA00023054"/>
    </source>
</evidence>
<evidence type="ECO:0000313" key="5">
    <source>
        <dbReference type="Proteomes" id="UP000501346"/>
    </source>
</evidence>
<keyword evidence="5" id="KW-1185">Reference proteome</keyword>
<dbReference type="OrthoDB" id="4034449at2759"/>
<evidence type="ECO:0000313" key="4">
    <source>
        <dbReference type="EMBL" id="QID78801.1"/>
    </source>
</evidence>
<evidence type="ECO:0000256" key="2">
    <source>
        <dbReference type="SAM" id="Coils"/>
    </source>
</evidence>
<name>A0A6C1DPP5_SACPS</name>
<feature type="coiled-coil region" evidence="2">
    <location>
        <begin position="536"/>
        <end position="635"/>
    </location>
</feature>
<accession>A0A6C1DPP5</accession>
<dbReference type="Pfam" id="PF11496">
    <property type="entry name" value="HDA2-3"/>
    <property type="match status" value="1"/>
</dbReference>